<dbReference type="EMBL" id="AP018227">
    <property type="protein sequence ID" value="BAY83892.1"/>
    <property type="molecule type" value="Genomic_DNA"/>
</dbReference>
<proteinExistence type="predicted"/>
<sequence>MTWLGLENFWELIDSMISSHNDFTRWAAVQELPVFVDEDCEKNILLDEKSKYLERLKQDSNKFVRIESENRYKMIAFKMLEQELPKKERNKKRKELENEYKSILNFDSLSLNFSQYLSYKKLNNYTMSQLEEFFDYYIYFNGFHRI</sequence>
<dbReference type="AlphaFoldDB" id="A0A1Z4LRL4"/>
<dbReference type="Proteomes" id="UP000218418">
    <property type="component" value="Chromosome"/>
</dbReference>
<evidence type="ECO:0000313" key="2">
    <source>
        <dbReference type="Proteomes" id="UP000218418"/>
    </source>
</evidence>
<reference evidence="1 2" key="1">
    <citation type="submission" date="2017-06" db="EMBL/GenBank/DDBJ databases">
        <title>Genome sequencing of cyanobaciteial culture collection at National Institute for Environmental Studies (NIES).</title>
        <authorList>
            <person name="Hirose Y."/>
            <person name="Shimura Y."/>
            <person name="Fujisawa T."/>
            <person name="Nakamura Y."/>
            <person name="Kawachi M."/>
        </authorList>
    </citation>
    <scope>NUCLEOTIDE SEQUENCE [LARGE SCALE GENOMIC DNA]</scope>
    <source>
        <strain evidence="1 2">NIES-267</strain>
    </source>
</reference>
<evidence type="ECO:0000313" key="1">
    <source>
        <dbReference type="EMBL" id="BAY83892.1"/>
    </source>
</evidence>
<keyword evidence="2" id="KW-1185">Reference proteome</keyword>
<gene>
    <name evidence="1" type="ORF">NIES267_33860</name>
</gene>
<protein>
    <submittedName>
        <fullName evidence="1">Uncharacterized protein</fullName>
    </submittedName>
</protein>
<accession>A0A1Z4LRL4</accession>
<name>A0A1Z4LRL4_9CYAN</name>
<organism evidence="1 2">
    <name type="scientific">Calothrix parasitica NIES-267</name>
    <dbReference type="NCBI Taxonomy" id="1973488"/>
    <lineage>
        <taxon>Bacteria</taxon>
        <taxon>Bacillati</taxon>
        <taxon>Cyanobacteriota</taxon>
        <taxon>Cyanophyceae</taxon>
        <taxon>Nostocales</taxon>
        <taxon>Calotrichaceae</taxon>
        <taxon>Calothrix</taxon>
    </lineage>
</organism>